<feature type="domain" description="Xaa-Pro dipeptidyl-peptidase C-terminal" evidence="2">
    <location>
        <begin position="308"/>
        <end position="528"/>
    </location>
</feature>
<evidence type="ECO:0000313" key="4">
    <source>
        <dbReference type="Proteomes" id="UP001596514"/>
    </source>
</evidence>
<comment type="caution">
    <text evidence="3">The sequence shown here is derived from an EMBL/GenBank/DDBJ whole genome shotgun (WGS) entry which is preliminary data.</text>
</comment>
<dbReference type="InterPro" id="IPR050585">
    <property type="entry name" value="Xaa-Pro_dipeptidyl-ppase/CocE"/>
</dbReference>
<dbReference type="Gene3D" id="3.40.50.1820">
    <property type="entry name" value="alpha/beta hydrolase"/>
    <property type="match status" value="1"/>
</dbReference>
<reference evidence="4" key="1">
    <citation type="journal article" date="2019" name="Int. J. Syst. Evol. Microbiol.">
        <title>The Global Catalogue of Microorganisms (GCM) 10K type strain sequencing project: providing services to taxonomists for standard genome sequencing and annotation.</title>
        <authorList>
            <consortium name="The Broad Institute Genomics Platform"/>
            <consortium name="The Broad Institute Genome Sequencing Center for Infectious Disease"/>
            <person name="Wu L."/>
            <person name="Ma J."/>
        </authorList>
    </citation>
    <scope>NUCLEOTIDE SEQUENCE [LARGE SCALE GENOMIC DNA]</scope>
    <source>
        <strain evidence="4">JCM 10083</strain>
    </source>
</reference>
<dbReference type="Proteomes" id="UP001596514">
    <property type="component" value="Unassembled WGS sequence"/>
</dbReference>
<dbReference type="Gene3D" id="2.60.120.260">
    <property type="entry name" value="Galactose-binding domain-like"/>
    <property type="match status" value="1"/>
</dbReference>
<dbReference type="RefSeq" id="WP_343965472.1">
    <property type="nucleotide sequence ID" value="NZ_BAAAGK010000033.1"/>
</dbReference>
<dbReference type="InterPro" id="IPR000383">
    <property type="entry name" value="Xaa-Pro-like_dom"/>
</dbReference>
<dbReference type="InterPro" id="IPR008979">
    <property type="entry name" value="Galactose-bd-like_sf"/>
</dbReference>
<dbReference type="Gene3D" id="1.10.3020.10">
    <property type="entry name" value="alpha-amino acid ester hydrolase ( Helical cap domain)"/>
    <property type="match status" value="1"/>
</dbReference>
<accession>A0ABW2T4L2</accession>
<evidence type="ECO:0000256" key="1">
    <source>
        <dbReference type="ARBA" id="ARBA00022801"/>
    </source>
</evidence>
<dbReference type="PANTHER" id="PTHR43056:SF10">
    <property type="entry name" value="COCE_NOND FAMILY, PUTATIVE (AFU_ORTHOLOGUE AFUA_7G00600)-RELATED"/>
    <property type="match status" value="1"/>
</dbReference>
<dbReference type="InterPro" id="IPR013736">
    <property type="entry name" value="Xaa-Pro_dipept_C"/>
</dbReference>
<protein>
    <submittedName>
        <fullName evidence="3">CocE/NonD family hydrolase</fullName>
    </submittedName>
</protein>
<proteinExistence type="predicted"/>
<dbReference type="SMART" id="SM00939">
    <property type="entry name" value="PepX_C"/>
    <property type="match status" value="1"/>
</dbReference>
<evidence type="ECO:0000259" key="2">
    <source>
        <dbReference type="SMART" id="SM00939"/>
    </source>
</evidence>
<dbReference type="InterPro" id="IPR005674">
    <property type="entry name" value="CocE/Ser_esterase"/>
</dbReference>
<dbReference type="PANTHER" id="PTHR43056">
    <property type="entry name" value="PEPTIDASE S9 PROLYL OLIGOPEPTIDASE"/>
    <property type="match status" value="1"/>
</dbReference>
<keyword evidence="1 3" id="KW-0378">Hydrolase</keyword>
<dbReference type="Pfam" id="PF02129">
    <property type="entry name" value="Peptidase_S15"/>
    <property type="match status" value="1"/>
</dbReference>
<dbReference type="EMBL" id="JBHTEE010000001">
    <property type="protein sequence ID" value="MFC7602716.1"/>
    <property type="molecule type" value="Genomic_DNA"/>
</dbReference>
<dbReference type="Pfam" id="PF08530">
    <property type="entry name" value="PepX_C"/>
    <property type="match status" value="1"/>
</dbReference>
<dbReference type="InterPro" id="IPR029058">
    <property type="entry name" value="AB_hydrolase_fold"/>
</dbReference>
<dbReference type="GO" id="GO:0016787">
    <property type="term" value="F:hydrolase activity"/>
    <property type="evidence" value="ECO:0007669"/>
    <property type="project" value="UniProtKB-KW"/>
</dbReference>
<name>A0ABW2T4L2_9ACTN</name>
<evidence type="ECO:0000313" key="3">
    <source>
        <dbReference type="EMBL" id="MFC7602716.1"/>
    </source>
</evidence>
<dbReference type="SUPFAM" id="SSF49785">
    <property type="entry name" value="Galactose-binding domain-like"/>
    <property type="match status" value="1"/>
</dbReference>
<gene>
    <name evidence="3" type="ORF">ACFQVD_21680</name>
</gene>
<dbReference type="SUPFAM" id="SSF53474">
    <property type="entry name" value="alpha/beta-Hydrolases"/>
    <property type="match status" value="1"/>
</dbReference>
<keyword evidence="4" id="KW-1185">Reference proteome</keyword>
<dbReference type="NCBIfam" id="TIGR00976">
    <property type="entry name" value="CocE_NonD"/>
    <property type="match status" value="2"/>
</dbReference>
<sequence length="533" mass="58673">METLRIGPAPLHPGAEQFMVPMRDGTRLATDVYLPPAPGRHPVVVSRMPYDKASAWMAVDRIAPRYLERGYVFVAQDVRGKFRSEGETMPFVHEVEDTYDTLDWVVGQPWSDGAVAMTGDSYHGYTQWAGVAGGHPALRAVAPRVTGTGISDMLLAGRVSCLYQAAYFAHMWVDRDVHYYETDWSVRPLREVFEPAFSAIGARSAAVDAMLAGWPPVNPFASRHPLTARPVPVLHRVGWFDNLIDLSMRDHSAQLAVPAWRDLAYLDADACDHHTYHLAQAPVAPADDHALDVTLLDRILPRYLGRTLDFFDVFVRGLRPVTSLSRATWFQGHDGERTAGEWPPRDAVELLLHPSGNTLASTPETGARVVRWTHDPADPVPSIVKDPWVFLHEYPDESSLHDRPDVVVFTGEPAGRPLDLTGPVNALVAVETDAPSMHLFVKLHDVAPDGSAHMISRGQALITGSAGVRVELGHTGYRLRPGHRLRLVLSCSDYPLFAPHPGTAEDPWSATATRPSVQTLRPAGTFLSLTVTP</sequence>
<organism evidence="3 4">
    <name type="scientific">Streptosporangium amethystogenes subsp. fukuiense</name>
    <dbReference type="NCBI Taxonomy" id="698418"/>
    <lineage>
        <taxon>Bacteria</taxon>
        <taxon>Bacillati</taxon>
        <taxon>Actinomycetota</taxon>
        <taxon>Actinomycetes</taxon>
        <taxon>Streptosporangiales</taxon>
        <taxon>Streptosporangiaceae</taxon>
        <taxon>Streptosporangium</taxon>
    </lineage>
</organism>